<comment type="catalytic activity">
    <reaction evidence="1">
        <text>ATP + protein L-histidine = ADP + protein N-phospho-L-histidine.</text>
        <dbReference type="EC" id="2.7.13.3"/>
    </reaction>
</comment>
<evidence type="ECO:0000256" key="3">
    <source>
        <dbReference type="ARBA" id="ARBA00012438"/>
    </source>
</evidence>
<dbReference type="InterPro" id="IPR005467">
    <property type="entry name" value="His_kinase_dom"/>
</dbReference>
<keyword evidence="6" id="KW-0808">Transferase</keyword>
<keyword evidence="5 16" id="KW-0597">Phosphoprotein</keyword>
<feature type="transmembrane region" description="Helical" evidence="19">
    <location>
        <begin position="182"/>
        <end position="204"/>
    </location>
</feature>
<feature type="modified residue" description="Phosphohistidine" evidence="15">
    <location>
        <position position="1089"/>
    </location>
</feature>
<dbReference type="FunFam" id="3.30.565.10:FF:000010">
    <property type="entry name" value="Sensor histidine kinase RcsC"/>
    <property type="match status" value="1"/>
</dbReference>
<dbReference type="InterPro" id="IPR008207">
    <property type="entry name" value="Sig_transdc_His_kin_Hpt_dom"/>
</dbReference>
<feature type="transmembrane region" description="Helical" evidence="19">
    <location>
        <begin position="37"/>
        <end position="57"/>
    </location>
</feature>
<feature type="domain" description="Response regulatory" evidence="21">
    <location>
        <begin position="890"/>
        <end position="1008"/>
    </location>
</feature>
<keyword evidence="10" id="KW-0067">ATP-binding</keyword>
<feature type="modified residue" description="4-aspartylphosphate" evidence="16">
    <location>
        <position position="941"/>
    </location>
</feature>
<evidence type="ECO:0000256" key="17">
    <source>
        <dbReference type="SAM" id="Coils"/>
    </source>
</evidence>
<feature type="domain" description="HPt" evidence="22">
    <location>
        <begin position="1050"/>
        <end position="1143"/>
    </location>
</feature>
<evidence type="ECO:0000256" key="5">
    <source>
        <dbReference type="ARBA" id="ARBA00022553"/>
    </source>
</evidence>
<dbReference type="CDD" id="cd12914">
    <property type="entry name" value="PDC1_DGC_like"/>
    <property type="match status" value="1"/>
</dbReference>
<dbReference type="eggNOG" id="COG2205">
    <property type="taxonomic scope" value="Bacteria"/>
</dbReference>
<evidence type="ECO:0000313" key="23">
    <source>
        <dbReference type="EMBL" id="EKV29778.1"/>
    </source>
</evidence>
<keyword evidence="11 19" id="KW-1133">Transmembrane helix</keyword>
<dbReference type="GO" id="GO:0005886">
    <property type="term" value="C:plasma membrane"/>
    <property type="evidence" value="ECO:0007669"/>
    <property type="project" value="UniProtKB-SubCell"/>
</dbReference>
<dbReference type="SMART" id="SM00387">
    <property type="entry name" value="HATPase_c"/>
    <property type="match status" value="1"/>
</dbReference>
<dbReference type="SMART" id="SM00073">
    <property type="entry name" value="HPT"/>
    <property type="match status" value="1"/>
</dbReference>
<dbReference type="Pfam" id="PF00512">
    <property type="entry name" value="HisKA"/>
    <property type="match status" value="1"/>
</dbReference>
<dbReference type="Gene3D" id="3.30.450.20">
    <property type="entry name" value="PAS domain"/>
    <property type="match status" value="3"/>
</dbReference>
<dbReference type="Gene3D" id="1.10.287.130">
    <property type="match status" value="1"/>
</dbReference>
<evidence type="ECO:0000259" key="20">
    <source>
        <dbReference type="PROSITE" id="PS50109"/>
    </source>
</evidence>
<feature type="transmembrane region" description="Helical" evidence="19">
    <location>
        <begin position="87"/>
        <end position="105"/>
    </location>
</feature>
<evidence type="ECO:0000256" key="11">
    <source>
        <dbReference type="ARBA" id="ARBA00022989"/>
    </source>
</evidence>
<dbReference type="Proteomes" id="UP000009881">
    <property type="component" value="Unassembled WGS sequence"/>
</dbReference>
<feature type="domain" description="Histidine kinase" evidence="20">
    <location>
        <begin position="647"/>
        <end position="868"/>
    </location>
</feature>
<dbReference type="InterPro" id="IPR036890">
    <property type="entry name" value="HATPase_C_sf"/>
</dbReference>
<sequence length="1235" mass="132342">MARAALTVGGVAAIGGAGLLAVEPDALRWLPTSVPTLPGASDLAAFVLLGLAMIALALGGRRMAVSLSIAGVLAAAGGALGTDDVQALGLFLFGVNALALVLLGLPATHLWAPLSALFTSILSTTVAGKLFLRDVVTEGDADILLMTVSGASQGGHLILAAGALTAAVAACAAGLRTHLQRRVIASITLFALVGAGGWTVLMWVDHDRAVNEIQNQARNVARLLDEHAQRSLDPVRIVLQRVKETVDTKGLEAVAGSREQWETFRALRTDLPQLANIGIIDAEGTMRLLTTRFPLEPISFTDREYFKAHANGAREHYGHLIIARTTSAPVSTYSLRLEDDEGRFAGLVLASLEGNYFRSFYESLDLGPEAALSLFRTDGRPIIRKPLPPDFHTVDLSDNPLFAEYLDQAPAGIFVGRSPMDGAVKMVAYRRLENAPLVVTAAIDTSATVGAFEARMLAGALILLGALLGLALVAHLQIAAQRREAEARREAVENRDFTNSVLNSIGSHVAILDGTGKLVSTNTAWQRFGQSNDLDPSRGNVGSNYFDACQTGAWRNDEQCTTAQAALDGIQSVRDGRLPEFTMDYPCHSPTERRWFNMRVTRLVGTSDHVVVSHENVTRLKQAEVELAEAKQAAEAASQAKSEFLANMSHEIRTPLNAVIGLSHLLAQTDQTQSQRDFTRKIQVSGNALLAIVNDVLDLAKIEAGRLELTPVPFRLDGIIDDLRLVLSAEARQKGLDLQFDVAPEVPLDLVGDRTRLQQVLYNLVGNGIKFTHEGHVHVRVDLEFYRARQVTLAVTVEDSGIGIAPEHMSRLFQAFSQADTSVSRRFGGTGLGLVISSRFVQAMGGTITAESRPGAGSTFRFTVQLEEHEGEIADGRPAMSSGCSLLGMRVLVVEDNPVNMEVAREVLSQCCAAPVAADSGEAALDMLTSGHLPIDAILMDVQMPGMDGLETTRAIRALPKVSDIPIIAMTAHAMASDRERCLAAGMNDYLSKPLDPNALLDTLLRWSGRGREGPPPSPEPPPQAAPTPETGPVLPVLDTERTLRRLGGRPEVYRRLLKNLMPTVDDCLRQAEAAWRDCAMKDLERAAHTLKGAASNLGAAAMAEAAKRLQYAAAAGNASASADHLDTVRMARDPLARAVAEESGQEAPLPAAGASTTDAEDGDLLARMDRLAALVAEHAFDAVDAVDPMRAGLEHQFGRKRTDALAELIEALRFDEAAQALNEMRQSLKDKQDA</sequence>
<feature type="region of interest" description="Disordered" evidence="18">
    <location>
        <begin position="1007"/>
        <end position="1035"/>
    </location>
</feature>
<evidence type="ECO:0000256" key="8">
    <source>
        <dbReference type="ARBA" id="ARBA00022741"/>
    </source>
</evidence>
<proteinExistence type="predicted"/>
<dbReference type="InterPro" id="IPR001789">
    <property type="entry name" value="Sig_transdc_resp-reg_receiver"/>
</dbReference>
<dbReference type="Gene3D" id="3.30.565.10">
    <property type="entry name" value="Histidine kinase-like ATPase, C-terminal domain"/>
    <property type="match status" value="1"/>
</dbReference>
<dbReference type="eggNOG" id="COG0642">
    <property type="taxonomic scope" value="Bacteria"/>
</dbReference>
<dbReference type="InterPro" id="IPR003594">
    <property type="entry name" value="HATPase_dom"/>
</dbReference>
<dbReference type="Gene3D" id="3.40.50.2300">
    <property type="match status" value="1"/>
</dbReference>
<feature type="coiled-coil region" evidence="17">
    <location>
        <begin position="620"/>
        <end position="647"/>
    </location>
</feature>
<dbReference type="PRINTS" id="PR00344">
    <property type="entry name" value="BCTRLSENSOR"/>
</dbReference>
<feature type="transmembrane region" description="Helical" evidence="19">
    <location>
        <begin position="154"/>
        <end position="175"/>
    </location>
</feature>
<keyword evidence="4" id="KW-1003">Cell membrane</keyword>
<comment type="subcellular location">
    <subcellularLocation>
        <location evidence="2">Cell membrane</location>
        <topology evidence="2">Multi-pass membrane protein</topology>
    </subcellularLocation>
</comment>
<evidence type="ECO:0000259" key="22">
    <source>
        <dbReference type="PROSITE" id="PS50894"/>
    </source>
</evidence>
<keyword evidence="7 19" id="KW-0812">Transmembrane</keyword>
<dbReference type="Pfam" id="PF00072">
    <property type="entry name" value="Response_reg"/>
    <property type="match status" value="1"/>
</dbReference>
<dbReference type="InterPro" id="IPR011006">
    <property type="entry name" value="CheY-like_superfamily"/>
</dbReference>
<dbReference type="FunFam" id="1.10.287.130:FF:000038">
    <property type="entry name" value="Sensory transduction histidine kinase"/>
    <property type="match status" value="1"/>
</dbReference>
<dbReference type="Pfam" id="PF01627">
    <property type="entry name" value="Hpt"/>
    <property type="match status" value="1"/>
</dbReference>
<evidence type="ECO:0000256" key="12">
    <source>
        <dbReference type="ARBA" id="ARBA00023012"/>
    </source>
</evidence>
<dbReference type="GO" id="GO:0000155">
    <property type="term" value="F:phosphorelay sensor kinase activity"/>
    <property type="evidence" value="ECO:0007669"/>
    <property type="project" value="InterPro"/>
</dbReference>
<dbReference type="SMART" id="SM00388">
    <property type="entry name" value="HisKA"/>
    <property type="match status" value="1"/>
</dbReference>
<dbReference type="SUPFAM" id="SSF55874">
    <property type="entry name" value="ATPase domain of HSP90 chaperone/DNA topoisomerase II/histidine kinase"/>
    <property type="match status" value="1"/>
</dbReference>
<keyword evidence="9" id="KW-0418">Kinase</keyword>
<dbReference type="PROSITE" id="PS50110">
    <property type="entry name" value="RESPONSE_REGULATORY"/>
    <property type="match status" value="1"/>
</dbReference>
<evidence type="ECO:0000256" key="10">
    <source>
        <dbReference type="ARBA" id="ARBA00022840"/>
    </source>
</evidence>
<dbReference type="AlphaFoldDB" id="K9HH75"/>
<evidence type="ECO:0000256" key="4">
    <source>
        <dbReference type="ARBA" id="ARBA00022475"/>
    </source>
</evidence>
<dbReference type="InterPro" id="IPR036097">
    <property type="entry name" value="HisK_dim/P_sf"/>
</dbReference>
<dbReference type="PANTHER" id="PTHR45339">
    <property type="entry name" value="HYBRID SIGNAL TRANSDUCTION HISTIDINE KINASE J"/>
    <property type="match status" value="1"/>
</dbReference>
<evidence type="ECO:0000256" key="16">
    <source>
        <dbReference type="PROSITE-ProRule" id="PRU00169"/>
    </source>
</evidence>
<keyword evidence="13 19" id="KW-0472">Membrane</keyword>
<evidence type="ECO:0000256" key="13">
    <source>
        <dbReference type="ARBA" id="ARBA00023136"/>
    </source>
</evidence>
<dbReference type="Pfam" id="PF02518">
    <property type="entry name" value="HATPase_c"/>
    <property type="match status" value="1"/>
</dbReference>
<dbReference type="CDD" id="cd16922">
    <property type="entry name" value="HATPase_EvgS-ArcB-TorS-like"/>
    <property type="match status" value="1"/>
</dbReference>
<gene>
    <name evidence="23" type="ORF">C882_0208</name>
</gene>
<dbReference type="STRING" id="1238182.C882_0208"/>
<evidence type="ECO:0000256" key="1">
    <source>
        <dbReference type="ARBA" id="ARBA00000085"/>
    </source>
</evidence>
<organism evidence="23 24">
    <name type="scientific">Caenispirillum salinarum AK4</name>
    <dbReference type="NCBI Taxonomy" id="1238182"/>
    <lineage>
        <taxon>Bacteria</taxon>
        <taxon>Pseudomonadati</taxon>
        <taxon>Pseudomonadota</taxon>
        <taxon>Alphaproteobacteria</taxon>
        <taxon>Rhodospirillales</taxon>
        <taxon>Novispirillaceae</taxon>
        <taxon>Caenispirillum</taxon>
    </lineage>
</organism>
<keyword evidence="12" id="KW-0902">Two-component regulatory system</keyword>
<keyword evidence="17" id="KW-0175">Coiled coil</keyword>
<evidence type="ECO:0000256" key="19">
    <source>
        <dbReference type="SAM" id="Phobius"/>
    </source>
</evidence>
<dbReference type="SMART" id="SM00448">
    <property type="entry name" value="REC"/>
    <property type="match status" value="1"/>
</dbReference>
<keyword evidence="24" id="KW-1185">Reference proteome</keyword>
<dbReference type="InterPro" id="IPR003661">
    <property type="entry name" value="HisK_dim/P_dom"/>
</dbReference>
<dbReference type="GO" id="GO:0005524">
    <property type="term" value="F:ATP binding"/>
    <property type="evidence" value="ECO:0007669"/>
    <property type="project" value="UniProtKB-KW"/>
</dbReference>
<dbReference type="CDD" id="cd17546">
    <property type="entry name" value="REC_hyHK_CKI1_RcsC-like"/>
    <property type="match status" value="1"/>
</dbReference>
<dbReference type="Pfam" id="PF22588">
    <property type="entry name" value="dCache_1_like"/>
    <property type="match status" value="1"/>
</dbReference>
<reference evidence="23 24" key="1">
    <citation type="journal article" date="2013" name="Genome Announc.">
        <title>Draft Genome Sequence of an Alphaproteobacterium, Caenispirillum salinarum AK4(T), Isolated from a Solar Saltern.</title>
        <authorList>
            <person name="Khatri I."/>
            <person name="Singh A."/>
            <person name="Korpole S."/>
            <person name="Pinnaka A.K."/>
            <person name="Subramanian S."/>
        </authorList>
    </citation>
    <scope>NUCLEOTIDE SEQUENCE [LARGE SCALE GENOMIC DNA]</scope>
    <source>
        <strain evidence="23 24">AK4</strain>
    </source>
</reference>
<accession>K9HH75</accession>
<dbReference type="InterPro" id="IPR054327">
    <property type="entry name" value="His-kinase-like_sensor"/>
</dbReference>
<dbReference type="CDD" id="cd12915">
    <property type="entry name" value="PDC2_DGC_like"/>
    <property type="match status" value="1"/>
</dbReference>
<dbReference type="InterPro" id="IPR036641">
    <property type="entry name" value="HPT_dom_sf"/>
</dbReference>
<dbReference type="CDD" id="cd00082">
    <property type="entry name" value="HisKA"/>
    <property type="match status" value="1"/>
</dbReference>
<dbReference type="PROSITE" id="PS50894">
    <property type="entry name" value="HPT"/>
    <property type="match status" value="1"/>
</dbReference>
<feature type="transmembrane region" description="Helical" evidence="19">
    <location>
        <begin position="112"/>
        <end position="132"/>
    </location>
</feature>
<evidence type="ECO:0000256" key="6">
    <source>
        <dbReference type="ARBA" id="ARBA00022679"/>
    </source>
</evidence>
<evidence type="ECO:0000256" key="14">
    <source>
        <dbReference type="ARBA" id="ARBA00023306"/>
    </source>
</evidence>
<dbReference type="PANTHER" id="PTHR45339:SF1">
    <property type="entry name" value="HYBRID SIGNAL TRANSDUCTION HISTIDINE KINASE J"/>
    <property type="match status" value="1"/>
</dbReference>
<name>K9HH75_9PROT</name>
<dbReference type="PROSITE" id="PS50109">
    <property type="entry name" value="HIS_KIN"/>
    <property type="match status" value="1"/>
</dbReference>
<evidence type="ECO:0000256" key="15">
    <source>
        <dbReference type="PROSITE-ProRule" id="PRU00110"/>
    </source>
</evidence>
<dbReference type="EC" id="2.7.13.3" evidence="3"/>
<feature type="compositionally biased region" description="Pro residues" evidence="18">
    <location>
        <begin position="1014"/>
        <end position="1026"/>
    </location>
</feature>
<evidence type="ECO:0000256" key="2">
    <source>
        <dbReference type="ARBA" id="ARBA00004651"/>
    </source>
</evidence>
<keyword evidence="14" id="KW-0131">Cell cycle</keyword>
<evidence type="ECO:0000259" key="21">
    <source>
        <dbReference type="PROSITE" id="PS50110"/>
    </source>
</evidence>
<evidence type="ECO:0000256" key="7">
    <source>
        <dbReference type="ARBA" id="ARBA00022692"/>
    </source>
</evidence>
<dbReference type="SUPFAM" id="SSF47226">
    <property type="entry name" value="Histidine-containing phosphotransfer domain, HPT domain"/>
    <property type="match status" value="1"/>
</dbReference>
<evidence type="ECO:0000313" key="24">
    <source>
        <dbReference type="Proteomes" id="UP000009881"/>
    </source>
</evidence>
<protein>
    <recommendedName>
        <fullName evidence="3">histidine kinase</fullName>
        <ecNumber evidence="3">2.7.13.3</ecNumber>
    </recommendedName>
</protein>
<dbReference type="InterPro" id="IPR004358">
    <property type="entry name" value="Sig_transdc_His_kin-like_C"/>
</dbReference>
<evidence type="ECO:0000256" key="18">
    <source>
        <dbReference type="SAM" id="MobiDB-lite"/>
    </source>
</evidence>
<dbReference type="SUPFAM" id="SSF47384">
    <property type="entry name" value="Homodimeric domain of signal transducing histidine kinase"/>
    <property type="match status" value="1"/>
</dbReference>
<feature type="transmembrane region" description="Helical" evidence="19">
    <location>
        <begin position="64"/>
        <end position="81"/>
    </location>
</feature>
<dbReference type="EMBL" id="ANHY01000011">
    <property type="protein sequence ID" value="EKV29778.1"/>
    <property type="molecule type" value="Genomic_DNA"/>
</dbReference>
<dbReference type="Gene3D" id="1.20.120.160">
    <property type="entry name" value="HPT domain"/>
    <property type="match status" value="1"/>
</dbReference>
<evidence type="ECO:0000256" key="9">
    <source>
        <dbReference type="ARBA" id="ARBA00022777"/>
    </source>
</evidence>
<dbReference type="SUPFAM" id="SSF52172">
    <property type="entry name" value="CheY-like"/>
    <property type="match status" value="1"/>
</dbReference>
<keyword evidence="8" id="KW-0547">Nucleotide-binding</keyword>
<comment type="caution">
    <text evidence="23">The sequence shown here is derived from an EMBL/GenBank/DDBJ whole genome shotgun (WGS) entry which is preliminary data.</text>
</comment>